<gene>
    <name evidence="2" type="ORF">EGW08_006965</name>
</gene>
<dbReference type="EMBL" id="RQTK01000176">
    <property type="protein sequence ID" value="RUS85264.1"/>
    <property type="molecule type" value="Genomic_DNA"/>
</dbReference>
<evidence type="ECO:0000313" key="3">
    <source>
        <dbReference type="Proteomes" id="UP000271974"/>
    </source>
</evidence>
<dbReference type="STRING" id="188477.A0A3S1BJM5"/>
<dbReference type="PANTHER" id="PTHR46060:SF1">
    <property type="entry name" value="MARINER MOS1 TRANSPOSASE-LIKE PROTEIN"/>
    <property type="match status" value="1"/>
</dbReference>
<proteinExistence type="predicted"/>
<feature type="compositionally biased region" description="Polar residues" evidence="1">
    <location>
        <begin position="65"/>
        <end position="84"/>
    </location>
</feature>
<dbReference type="PANTHER" id="PTHR46060">
    <property type="entry name" value="MARINER MOS1 TRANSPOSASE-LIKE PROTEIN"/>
    <property type="match status" value="1"/>
</dbReference>
<dbReference type="Proteomes" id="UP000271974">
    <property type="component" value="Unassembled WGS sequence"/>
</dbReference>
<name>A0A3S1BJM5_ELYCH</name>
<evidence type="ECO:0000313" key="2">
    <source>
        <dbReference type="EMBL" id="RUS85264.1"/>
    </source>
</evidence>
<accession>A0A3S1BJM5</accession>
<sequence length="105" mass="12006">MVEVYAEKCPNYSTVTHWVRKFKSGFLSVMDEPREGRPTSIVTEKNVSTVEGLVKQDRRITDKQLASETRISVASSPPSGTQSAMKRRDEEEEAYDTYIVFRLQT</sequence>
<dbReference type="AlphaFoldDB" id="A0A3S1BJM5"/>
<evidence type="ECO:0008006" key="4">
    <source>
        <dbReference type="Google" id="ProtNLM"/>
    </source>
</evidence>
<organism evidence="2 3">
    <name type="scientific">Elysia chlorotica</name>
    <name type="common">Eastern emerald elysia</name>
    <name type="synonym">Sea slug</name>
    <dbReference type="NCBI Taxonomy" id="188477"/>
    <lineage>
        <taxon>Eukaryota</taxon>
        <taxon>Metazoa</taxon>
        <taxon>Spiralia</taxon>
        <taxon>Lophotrochozoa</taxon>
        <taxon>Mollusca</taxon>
        <taxon>Gastropoda</taxon>
        <taxon>Heterobranchia</taxon>
        <taxon>Euthyneura</taxon>
        <taxon>Panpulmonata</taxon>
        <taxon>Sacoglossa</taxon>
        <taxon>Placobranchoidea</taxon>
        <taxon>Plakobranchidae</taxon>
        <taxon>Elysia</taxon>
    </lineage>
</organism>
<dbReference type="OrthoDB" id="6139294at2759"/>
<evidence type="ECO:0000256" key="1">
    <source>
        <dbReference type="SAM" id="MobiDB-lite"/>
    </source>
</evidence>
<feature type="region of interest" description="Disordered" evidence="1">
    <location>
        <begin position="65"/>
        <end position="91"/>
    </location>
</feature>
<comment type="caution">
    <text evidence="2">The sequence shown here is derived from an EMBL/GenBank/DDBJ whole genome shotgun (WGS) entry which is preliminary data.</text>
</comment>
<reference evidence="2 3" key="1">
    <citation type="submission" date="2019-01" db="EMBL/GenBank/DDBJ databases">
        <title>A draft genome assembly of the solar-powered sea slug Elysia chlorotica.</title>
        <authorList>
            <person name="Cai H."/>
            <person name="Li Q."/>
            <person name="Fang X."/>
            <person name="Li J."/>
            <person name="Curtis N.E."/>
            <person name="Altenburger A."/>
            <person name="Shibata T."/>
            <person name="Feng M."/>
            <person name="Maeda T."/>
            <person name="Schwartz J.A."/>
            <person name="Shigenobu S."/>
            <person name="Lundholm N."/>
            <person name="Nishiyama T."/>
            <person name="Yang H."/>
            <person name="Hasebe M."/>
            <person name="Li S."/>
            <person name="Pierce S.K."/>
            <person name="Wang J."/>
        </authorList>
    </citation>
    <scope>NUCLEOTIDE SEQUENCE [LARGE SCALE GENOMIC DNA]</scope>
    <source>
        <strain evidence="2">EC2010</strain>
        <tissue evidence="2">Whole organism of an adult</tissue>
    </source>
</reference>
<protein>
    <recommendedName>
        <fullName evidence="4">Mos1 transposase HTH domain-containing protein</fullName>
    </recommendedName>
</protein>
<keyword evidence="3" id="KW-1185">Reference proteome</keyword>
<dbReference type="InterPro" id="IPR052709">
    <property type="entry name" value="Transposase-MT_Hybrid"/>
</dbReference>